<dbReference type="AlphaFoldDB" id="A0AA97H195"/>
<name>A0AA97H195_9FIRM</name>
<dbReference type="PROSITE" id="PS51257">
    <property type="entry name" value="PROKAR_LIPOPROTEIN"/>
    <property type="match status" value="1"/>
</dbReference>
<proteinExistence type="predicted"/>
<evidence type="ECO:0000313" key="2">
    <source>
        <dbReference type="Proteomes" id="UP001300604"/>
    </source>
</evidence>
<dbReference type="EMBL" id="CP135996">
    <property type="protein sequence ID" value="WOC32416.1"/>
    <property type="molecule type" value="Genomic_DNA"/>
</dbReference>
<sequence>MKMQNGSLFGSAIEPRCDYCAHAVGAQGGGSCLLGRQPAQNGACRSFRYDPLRRVPRARPPVPKPGAEEFKL</sequence>
<keyword evidence="2" id="KW-1185">Reference proteome</keyword>
<organism evidence="1 2">
    <name type="scientific">Caproicibacterium argilliputei</name>
    <dbReference type="NCBI Taxonomy" id="3030016"/>
    <lineage>
        <taxon>Bacteria</taxon>
        <taxon>Bacillati</taxon>
        <taxon>Bacillota</taxon>
        <taxon>Clostridia</taxon>
        <taxon>Eubacteriales</taxon>
        <taxon>Oscillospiraceae</taxon>
        <taxon>Caproicibacterium</taxon>
    </lineage>
</organism>
<accession>A0AA97H195</accession>
<dbReference type="RefSeq" id="WP_275844877.1">
    <property type="nucleotide sequence ID" value="NZ_CP135996.1"/>
</dbReference>
<protein>
    <submittedName>
        <fullName evidence="1">Uncharacterized protein</fullName>
    </submittedName>
</protein>
<evidence type="ECO:0000313" key="1">
    <source>
        <dbReference type="EMBL" id="WOC32416.1"/>
    </source>
</evidence>
<reference evidence="1" key="1">
    <citation type="submission" date="2023-09" db="EMBL/GenBank/DDBJ databases">
        <authorList>
            <person name="Zeng C."/>
        </authorList>
    </citation>
    <scope>NUCLEOTIDE SEQUENCE</scope>
    <source>
        <strain evidence="1">ZCY20-5</strain>
    </source>
</reference>
<dbReference type="Proteomes" id="UP001300604">
    <property type="component" value="Chromosome"/>
</dbReference>
<gene>
    <name evidence="1" type="ORF">PXC00_00685</name>
</gene>
<dbReference type="KEGG" id="carl:PXC00_00685"/>
<reference evidence="1" key="2">
    <citation type="submission" date="2024-06" db="EMBL/GenBank/DDBJ databases">
        <title>Caproicibacterium argilliputei sp. nov, a novel caproic acid producing anaerobic bacterium isolated from pit mud.</title>
        <authorList>
            <person name="Xia S."/>
        </authorList>
    </citation>
    <scope>NUCLEOTIDE SEQUENCE</scope>
    <source>
        <strain evidence="1">ZCY20-5</strain>
    </source>
</reference>